<feature type="compositionally biased region" description="Basic and acidic residues" evidence="1">
    <location>
        <begin position="1"/>
        <end position="19"/>
    </location>
</feature>
<reference evidence="2 3" key="1">
    <citation type="submission" date="2014-03" db="EMBL/GenBank/DDBJ databases">
        <title>Genome sequence of Bordetella bronchiseptica.</title>
        <authorList>
            <person name="Harvill E."/>
            <person name="Goodfield L.L."/>
            <person name="Ivanov Y.V."/>
            <person name="Meyer J.A."/>
            <person name="Muse S.J."/>
            <person name="Jacobs N."/>
            <person name="Bendor L."/>
            <person name="Smallridge W.E."/>
            <person name="Brinkac L.M."/>
            <person name="Sanka R."/>
            <person name="Kim M."/>
            <person name="Losada L."/>
        </authorList>
    </citation>
    <scope>NUCLEOTIDE SEQUENCE [LARGE SCALE GENOMIC DNA]</scope>
    <source>
        <strain evidence="2 3">00-P-2796</strain>
    </source>
</reference>
<organism evidence="2 3">
    <name type="scientific">Bordetella bronchiseptica 00-P-2796</name>
    <dbReference type="NCBI Taxonomy" id="1331199"/>
    <lineage>
        <taxon>Bacteria</taxon>
        <taxon>Pseudomonadati</taxon>
        <taxon>Pseudomonadota</taxon>
        <taxon>Betaproteobacteria</taxon>
        <taxon>Burkholderiales</taxon>
        <taxon>Alcaligenaceae</taxon>
        <taxon>Bordetella</taxon>
    </lineage>
</organism>
<feature type="compositionally biased region" description="Basic and acidic residues" evidence="1">
    <location>
        <begin position="487"/>
        <end position="501"/>
    </location>
</feature>
<name>A0ABR4RDF5_BORBO</name>
<sequence>MCPDRPRQGDRTAGHDARRLQHRPAGATAGRRRGRHHRRRRAEEDPADVRRLPRRQGEGGQGQRQRQVGAAELGRCRMVHQPSGSAAKPDRHGLQGTRRNQHGRPVARPRRHHAPRYPDARPGDAEEQARRRGVRARGRRQARSRAVHRIAEGKRPPGRLRRRRGRHRLIAQIGHQLGALVHRRRYPVRAQQALRRRLPGQQDRAHLLQHDGRRRRPADRAGRLENGNGRRGGTAPVRRQGHQEWRDHRRVHGQVGRAVRRSARRRPHSADHRPRPDRQGARGPGPAALHPVPPAQQPGRHRQGLHAGPEDGRPRLRPAGRPGHPPGHLLRAEDDLGGQPGHHRPDDPRRAEGPGLPGLLGRPGDAVVLPYRRLSQAGGRQDAPHPAAVHQHARRHFAAPRRRRHPLVAEPHAAARHGRHRRRLAHALPDRHFVPRRLGPGGLRRGDRRDAAGHAGIGAGALQGQDATRRHAARPGQCDPAVCHQARPADRGQARQEEHLLGPHPGNRRPARPEGRASLRAVRRLGRTLGRRLLGAPAQRADHRVHQQQHRDAEVDDRQRL</sequence>
<feature type="region of interest" description="Disordered" evidence="1">
    <location>
        <begin position="433"/>
        <end position="517"/>
    </location>
</feature>
<evidence type="ECO:0000256" key="1">
    <source>
        <dbReference type="SAM" id="MobiDB-lite"/>
    </source>
</evidence>
<feature type="region of interest" description="Disordered" evidence="1">
    <location>
        <begin position="1"/>
        <end position="162"/>
    </location>
</feature>
<feature type="compositionally biased region" description="Basic and acidic residues" evidence="1">
    <location>
        <begin position="343"/>
        <end position="352"/>
    </location>
</feature>
<feature type="compositionally biased region" description="Basic residues" evidence="1">
    <location>
        <begin position="131"/>
        <end position="148"/>
    </location>
</feature>
<evidence type="ECO:0000313" key="3">
    <source>
        <dbReference type="Proteomes" id="UP000025756"/>
    </source>
</evidence>
<feature type="compositionally biased region" description="Basic and acidic residues" evidence="1">
    <location>
        <begin position="41"/>
        <end position="57"/>
    </location>
</feature>
<feature type="compositionally biased region" description="Basic and acidic residues" evidence="1">
    <location>
        <begin position="540"/>
        <end position="561"/>
    </location>
</feature>
<accession>A0ABR4RDF5</accession>
<feature type="compositionally biased region" description="Low complexity" evidence="1">
    <location>
        <begin position="353"/>
        <end position="364"/>
    </location>
</feature>
<feature type="compositionally biased region" description="Basic and acidic residues" evidence="1">
    <location>
        <begin position="268"/>
        <end position="280"/>
    </location>
</feature>
<feature type="compositionally biased region" description="Basic residues" evidence="1">
    <location>
        <begin position="99"/>
        <end position="115"/>
    </location>
</feature>
<feature type="compositionally biased region" description="Basic residues" evidence="1">
    <location>
        <begin position="30"/>
        <end position="40"/>
    </location>
</feature>
<feature type="compositionally biased region" description="Basic residues" evidence="1">
    <location>
        <begin position="248"/>
        <end position="267"/>
    </location>
</feature>
<gene>
    <name evidence="2" type="ORF">L490_1634</name>
</gene>
<feature type="compositionally biased region" description="Basic and acidic residues" evidence="1">
    <location>
        <begin position="116"/>
        <end position="130"/>
    </location>
</feature>
<feature type="region of interest" description="Disordered" evidence="1">
    <location>
        <begin position="532"/>
        <end position="561"/>
    </location>
</feature>
<proteinExistence type="predicted"/>
<dbReference type="Proteomes" id="UP000025756">
    <property type="component" value="Unassembled WGS sequence"/>
</dbReference>
<feature type="compositionally biased region" description="Low complexity" evidence="1">
    <location>
        <begin position="317"/>
        <end position="329"/>
    </location>
</feature>
<dbReference type="EMBL" id="JGWH01000109">
    <property type="protein sequence ID" value="KCV34056.1"/>
    <property type="molecule type" value="Genomic_DNA"/>
</dbReference>
<comment type="caution">
    <text evidence="2">The sequence shown here is derived from an EMBL/GenBank/DDBJ whole genome shotgun (WGS) entry which is preliminary data.</text>
</comment>
<evidence type="ECO:0000313" key="2">
    <source>
        <dbReference type="EMBL" id="KCV34056.1"/>
    </source>
</evidence>
<keyword evidence="3" id="KW-1185">Reference proteome</keyword>
<feature type="region of interest" description="Disordered" evidence="1">
    <location>
        <begin position="194"/>
        <end position="364"/>
    </location>
</feature>
<protein>
    <submittedName>
        <fullName evidence="2">Uncharacterized protein</fullName>
    </submittedName>
</protein>